<organism evidence="2 3">
    <name type="scientific">Blepharisma stoltei</name>
    <dbReference type="NCBI Taxonomy" id="1481888"/>
    <lineage>
        <taxon>Eukaryota</taxon>
        <taxon>Sar</taxon>
        <taxon>Alveolata</taxon>
        <taxon>Ciliophora</taxon>
        <taxon>Postciliodesmatophora</taxon>
        <taxon>Heterotrichea</taxon>
        <taxon>Heterotrichida</taxon>
        <taxon>Blepharismidae</taxon>
        <taxon>Blepharisma</taxon>
    </lineage>
</organism>
<dbReference type="EMBL" id="CAJZBQ010000014">
    <property type="protein sequence ID" value="CAG9315562.1"/>
    <property type="molecule type" value="Genomic_DNA"/>
</dbReference>
<evidence type="ECO:0000256" key="1">
    <source>
        <dbReference type="SAM" id="MobiDB-lite"/>
    </source>
</evidence>
<feature type="compositionally biased region" description="Polar residues" evidence="1">
    <location>
        <begin position="1"/>
        <end position="15"/>
    </location>
</feature>
<feature type="compositionally biased region" description="Basic and acidic residues" evidence="1">
    <location>
        <begin position="26"/>
        <end position="35"/>
    </location>
</feature>
<evidence type="ECO:0000313" key="2">
    <source>
        <dbReference type="EMBL" id="CAG9315562.1"/>
    </source>
</evidence>
<feature type="region of interest" description="Disordered" evidence="1">
    <location>
        <begin position="1"/>
        <end position="76"/>
    </location>
</feature>
<protein>
    <submittedName>
        <fullName evidence="2">Uncharacterized protein</fullName>
    </submittedName>
</protein>
<reference evidence="2" key="1">
    <citation type="submission" date="2021-09" db="EMBL/GenBank/DDBJ databases">
        <authorList>
            <consortium name="AG Swart"/>
            <person name="Singh M."/>
            <person name="Singh A."/>
            <person name="Seah K."/>
            <person name="Emmerich C."/>
        </authorList>
    </citation>
    <scope>NUCLEOTIDE SEQUENCE</scope>
    <source>
        <strain evidence="2">ATCC30299</strain>
    </source>
</reference>
<name>A0AAU9IQR2_9CILI</name>
<evidence type="ECO:0000313" key="3">
    <source>
        <dbReference type="Proteomes" id="UP001162131"/>
    </source>
</evidence>
<sequence length="76" mass="8423">MGINCCKQSTDTVSDPVQPPSIPQESKTKAVLDKKSTKKHTIKLDLTQNNLYRKRKTQTPQTGHSPSSSEISINLN</sequence>
<keyword evidence="3" id="KW-1185">Reference proteome</keyword>
<comment type="caution">
    <text evidence="2">The sequence shown here is derived from an EMBL/GenBank/DDBJ whole genome shotgun (WGS) entry which is preliminary data.</text>
</comment>
<feature type="compositionally biased region" description="Polar residues" evidence="1">
    <location>
        <begin position="58"/>
        <end position="76"/>
    </location>
</feature>
<proteinExistence type="predicted"/>
<accession>A0AAU9IQR2</accession>
<gene>
    <name evidence="2" type="ORF">BSTOLATCC_MIC14316</name>
</gene>
<dbReference type="AlphaFoldDB" id="A0AAU9IQR2"/>
<dbReference type="Proteomes" id="UP001162131">
    <property type="component" value="Unassembled WGS sequence"/>
</dbReference>